<feature type="transmembrane region" description="Helical" evidence="1">
    <location>
        <begin position="135"/>
        <end position="155"/>
    </location>
</feature>
<protein>
    <recommendedName>
        <fullName evidence="4">MARVEL domain-containing protein</fullName>
    </recommendedName>
</protein>
<keyword evidence="1" id="KW-1133">Transmembrane helix</keyword>
<dbReference type="Proteomes" id="UP001370758">
    <property type="component" value="Unassembled WGS sequence"/>
</dbReference>
<comment type="caution">
    <text evidence="2">The sequence shown here is derived from an EMBL/GenBank/DDBJ whole genome shotgun (WGS) entry which is preliminary data.</text>
</comment>
<evidence type="ECO:0000256" key="1">
    <source>
        <dbReference type="SAM" id="Phobius"/>
    </source>
</evidence>
<dbReference type="EMBL" id="JAVHJL010000002">
    <property type="protein sequence ID" value="KAK6510243.1"/>
    <property type="molecule type" value="Genomic_DNA"/>
</dbReference>
<evidence type="ECO:0000313" key="3">
    <source>
        <dbReference type="Proteomes" id="UP001370758"/>
    </source>
</evidence>
<evidence type="ECO:0008006" key="4">
    <source>
        <dbReference type="Google" id="ProtNLM"/>
    </source>
</evidence>
<keyword evidence="3" id="KW-1185">Reference proteome</keyword>
<feature type="transmembrane region" description="Helical" evidence="1">
    <location>
        <begin position="103"/>
        <end position="123"/>
    </location>
</feature>
<keyword evidence="1" id="KW-0472">Membrane</keyword>
<name>A0AAV9WL70_9PEZI</name>
<organism evidence="2 3">
    <name type="scientific">Arthrobotrys musiformis</name>
    <dbReference type="NCBI Taxonomy" id="47236"/>
    <lineage>
        <taxon>Eukaryota</taxon>
        <taxon>Fungi</taxon>
        <taxon>Dikarya</taxon>
        <taxon>Ascomycota</taxon>
        <taxon>Pezizomycotina</taxon>
        <taxon>Orbiliomycetes</taxon>
        <taxon>Orbiliales</taxon>
        <taxon>Orbiliaceae</taxon>
        <taxon>Arthrobotrys</taxon>
    </lineage>
</organism>
<reference evidence="2 3" key="1">
    <citation type="submission" date="2023-08" db="EMBL/GenBank/DDBJ databases">
        <authorList>
            <person name="Palmer J.M."/>
        </authorList>
    </citation>
    <scope>NUCLEOTIDE SEQUENCE [LARGE SCALE GENOMIC DNA]</scope>
    <source>
        <strain evidence="2 3">TWF481</strain>
    </source>
</reference>
<evidence type="ECO:0000313" key="2">
    <source>
        <dbReference type="EMBL" id="KAK6510243.1"/>
    </source>
</evidence>
<feature type="transmembrane region" description="Helical" evidence="1">
    <location>
        <begin position="6"/>
        <end position="32"/>
    </location>
</feature>
<feature type="transmembrane region" description="Helical" evidence="1">
    <location>
        <begin position="72"/>
        <end position="91"/>
    </location>
</feature>
<dbReference type="AlphaFoldDB" id="A0AAV9WL70"/>
<gene>
    <name evidence="2" type="ORF">TWF481_004959</name>
</gene>
<keyword evidence="1" id="KW-0812">Transmembrane</keyword>
<accession>A0AAV9WL70</accession>
<proteinExistence type="predicted"/>
<sequence length="266" mass="27959">MATNLSAAFLFAIIGTMFVLAATLLCVCFFGGASFLRWFGEKEADNANGEAGGGGDGAGPALFPAMTPRQRGFLNCLAAVAVYTVTSAFGWTFLPRENPWSSFGTYCLACLAILLLSAFHYFTAENPHPERSSEVTRRTFWACLGVGLVVCSFVLPDTDFALALAVLEHIVEILSARIQGLAAAGFALGGPGATETVAATTTCACCSNLQSLLGSHAGGSQPTEGVTTHTIAHTVTVEGVSTNTVITTVWSPTWERMYAEEGREGH</sequence>